<gene>
    <name evidence="2" type="ORF">Q4T40_05570</name>
</gene>
<sequence length="105" mass="11369">MTRRINRKYAANGLLVRPAFPSKGETVHVAYSGLLASNGADRLYVRFGFGDAWEGSLDYKMVRTANGFSAAVPVAAADSLNLCFHDSAGHWDNNSGANYAIEVTR</sequence>
<evidence type="ECO:0000313" key="2">
    <source>
        <dbReference type="EMBL" id="MDT8900708.1"/>
    </source>
</evidence>
<dbReference type="InterPro" id="IPR013783">
    <property type="entry name" value="Ig-like_fold"/>
</dbReference>
<evidence type="ECO:0000313" key="3">
    <source>
        <dbReference type="Proteomes" id="UP001254848"/>
    </source>
</evidence>
<comment type="caution">
    <text evidence="2">The sequence shown here is derived from an EMBL/GenBank/DDBJ whole genome shotgun (WGS) entry which is preliminary data.</text>
</comment>
<proteinExistence type="predicted"/>
<dbReference type="Gene3D" id="2.60.40.10">
    <property type="entry name" value="Immunoglobulins"/>
    <property type="match status" value="1"/>
</dbReference>
<reference evidence="2 3" key="1">
    <citation type="submission" date="2023-07" db="EMBL/GenBank/DDBJ databases">
        <title>The novel representative of Negativicutes class, Anaeroselena agilis gen. nov. sp. nov.</title>
        <authorList>
            <person name="Prokofeva M.I."/>
            <person name="Elcheninov A.G."/>
            <person name="Klyukina A."/>
            <person name="Kublanov I.V."/>
            <person name="Frolov E.N."/>
            <person name="Podosokorskaya O.A."/>
        </authorList>
    </citation>
    <scope>NUCLEOTIDE SEQUENCE [LARGE SCALE GENOMIC DNA]</scope>
    <source>
        <strain evidence="2 3">4137-cl</strain>
    </source>
</reference>
<name>A0ABU3NWT9_9FIRM</name>
<organism evidence="2 3">
    <name type="scientific">Anaeroselena agilis</name>
    <dbReference type="NCBI Taxonomy" id="3063788"/>
    <lineage>
        <taxon>Bacteria</taxon>
        <taxon>Bacillati</taxon>
        <taxon>Bacillota</taxon>
        <taxon>Negativicutes</taxon>
        <taxon>Acetonemataceae</taxon>
        <taxon>Anaeroselena</taxon>
    </lineage>
</organism>
<keyword evidence="3" id="KW-1185">Reference proteome</keyword>
<dbReference type="RefSeq" id="WP_413779245.1">
    <property type="nucleotide sequence ID" value="NZ_JAUOZS010000001.1"/>
</dbReference>
<dbReference type="InterPro" id="IPR005085">
    <property type="entry name" value="CBM25"/>
</dbReference>
<dbReference type="Proteomes" id="UP001254848">
    <property type="component" value="Unassembled WGS sequence"/>
</dbReference>
<accession>A0ABU3NWT9</accession>
<dbReference type="SMART" id="SM01066">
    <property type="entry name" value="CBM_25"/>
    <property type="match status" value="1"/>
</dbReference>
<feature type="domain" description="Carbohydrate binding module family 25" evidence="1">
    <location>
        <begin position="24"/>
        <end position="104"/>
    </location>
</feature>
<evidence type="ECO:0000259" key="1">
    <source>
        <dbReference type="SMART" id="SM01066"/>
    </source>
</evidence>
<dbReference type="EMBL" id="JAUOZS010000001">
    <property type="protein sequence ID" value="MDT8900708.1"/>
    <property type="molecule type" value="Genomic_DNA"/>
</dbReference>
<dbReference type="Pfam" id="PF16760">
    <property type="entry name" value="CBM53"/>
    <property type="match status" value="1"/>
</dbReference>
<protein>
    <submittedName>
        <fullName evidence="2">Carbohydrate-binding protein</fullName>
    </submittedName>
</protein>